<reference evidence="2" key="1">
    <citation type="submission" date="2021-10" db="EMBL/GenBank/DDBJ databases">
        <title>Melipona bicolor Genome sequencing and assembly.</title>
        <authorList>
            <person name="Araujo N.S."/>
            <person name="Arias M.C."/>
        </authorList>
    </citation>
    <scope>NUCLEOTIDE SEQUENCE</scope>
    <source>
        <strain evidence="2">USP_2M_L1-L4_2017</strain>
        <tissue evidence="2">Whole body</tissue>
    </source>
</reference>
<dbReference type="AlphaFoldDB" id="A0AA40G3C0"/>
<keyword evidence="3" id="KW-1185">Reference proteome</keyword>
<organism evidence="2 3">
    <name type="scientific">Melipona bicolor</name>
    <dbReference type="NCBI Taxonomy" id="60889"/>
    <lineage>
        <taxon>Eukaryota</taxon>
        <taxon>Metazoa</taxon>
        <taxon>Ecdysozoa</taxon>
        <taxon>Arthropoda</taxon>
        <taxon>Hexapoda</taxon>
        <taxon>Insecta</taxon>
        <taxon>Pterygota</taxon>
        <taxon>Neoptera</taxon>
        <taxon>Endopterygota</taxon>
        <taxon>Hymenoptera</taxon>
        <taxon>Apocrita</taxon>
        <taxon>Aculeata</taxon>
        <taxon>Apoidea</taxon>
        <taxon>Anthophila</taxon>
        <taxon>Apidae</taxon>
        <taxon>Melipona</taxon>
    </lineage>
</organism>
<dbReference type="Proteomes" id="UP001177670">
    <property type="component" value="Unassembled WGS sequence"/>
</dbReference>
<proteinExistence type="predicted"/>
<name>A0AA40G3C0_9HYME</name>
<evidence type="ECO:0000256" key="1">
    <source>
        <dbReference type="SAM" id="MobiDB-lite"/>
    </source>
</evidence>
<sequence>MMLALKSLTFASIRESVDEKSGEEEEEEGGEEEEDEDVDVDVDEEKRTKKKKKKPRWPPGNNWIPASLYRV</sequence>
<evidence type="ECO:0000313" key="3">
    <source>
        <dbReference type="Proteomes" id="UP001177670"/>
    </source>
</evidence>
<feature type="region of interest" description="Disordered" evidence="1">
    <location>
        <begin position="1"/>
        <end position="71"/>
    </location>
</feature>
<comment type="caution">
    <text evidence="2">The sequence shown here is derived from an EMBL/GenBank/DDBJ whole genome shotgun (WGS) entry which is preliminary data.</text>
</comment>
<gene>
    <name evidence="2" type="ORF">K0M31_018390</name>
</gene>
<feature type="compositionally biased region" description="Acidic residues" evidence="1">
    <location>
        <begin position="21"/>
        <end position="43"/>
    </location>
</feature>
<dbReference type="EMBL" id="JAHYIQ010000007">
    <property type="protein sequence ID" value="KAK1130251.1"/>
    <property type="molecule type" value="Genomic_DNA"/>
</dbReference>
<accession>A0AA40G3C0</accession>
<evidence type="ECO:0000313" key="2">
    <source>
        <dbReference type="EMBL" id="KAK1130251.1"/>
    </source>
</evidence>
<protein>
    <submittedName>
        <fullName evidence="2">Uncharacterized protein</fullName>
    </submittedName>
</protein>